<sequence>MIGVGFSAVERLHQQGIECPVLLKMKWMALALQIERQNEKQNRQCKELTERLEHDGLRCCILKGQGNLLNYPELLKLRRNPGDIDIWCVAPKEGLSIAVQTDKDSVEYETYHGHRAVREYVLMQHRFAGKEEKPVVRYHHIDAPDIDSTPIEVHFRVGHINSPLRNRRMQRWFDEQADVCMKNRTRLGFSVLTPSVNVVYQMMHLFTHYFDEGLGLRQLLDYYFVLKVWHNDVMECKDLQSQGMWSEGLGTPVMSREEVMQTLNSFDMGKFAAAVMWVLHEVFAMPAHYYICEPNEKEGQLLLAEIMQGGNFGQYDERGKKMKNGGTILHAIWKMKRVMRLVSSYPEEAICEPFFRVWHWGWRVFH</sequence>
<dbReference type="Pfam" id="PF14907">
    <property type="entry name" value="NTP_transf_5"/>
    <property type="match status" value="1"/>
</dbReference>
<dbReference type="InterPro" id="IPR039498">
    <property type="entry name" value="NTP_transf_5"/>
</dbReference>
<protein>
    <recommendedName>
        <fullName evidence="2">Nucleotidyltransferase</fullName>
    </recommendedName>
</protein>
<dbReference type="AlphaFoldDB" id="A0A6G8F1T5"/>
<accession>A0A6G8F1T5</accession>
<evidence type="ECO:0008006" key="2">
    <source>
        <dbReference type="Google" id="ProtNLM"/>
    </source>
</evidence>
<dbReference type="EMBL" id="MN990733">
    <property type="protein sequence ID" value="QIM10128.1"/>
    <property type="molecule type" value="Genomic_DNA"/>
</dbReference>
<name>A0A6G8F1T5_9BACT</name>
<evidence type="ECO:0000313" key="1">
    <source>
        <dbReference type="EMBL" id="QIM10128.1"/>
    </source>
</evidence>
<reference evidence="1" key="1">
    <citation type="journal article" date="2020" name="J. ISSAAS">
        <title>Lactobacilli and other gastrointestinal microbiota of Peromyscus leucopus, reservoir host for agents of Lyme disease and other zoonoses in North America.</title>
        <authorList>
            <person name="Milovic A."/>
            <person name="Bassam K."/>
            <person name="Shao H."/>
            <person name="Chatzistamou I."/>
            <person name="Tufts D.M."/>
            <person name="Diuk-Wasser M."/>
            <person name="Barbour A.G."/>
        </authorList>
    </citation>
    <scope>NUCLEOTIDE SEQUENCE</scope>
    <source>
        <strain evidence="1">LL70</strain>
    </source>
</reference>
<gene>
    <name evidence="1" type="ORF">Prevot485_2270</name>
</gene>
<proteinExistence type="predicted"/>
<organism evidence="1">
    <name type="scientific">uncultured Prevotella sp</name>
    <dbReference type="NCBI Taxonomy" id="159272"/>
    <lineage>
        <taxon>Bacteria</taxon>
        <taxon>Pseudomonadati</taxon>
        <taxon>Bacteroidota</taxon>
        <taxon>Bacteroidia</taxon>
        <taxon>Bacteroidales</taxon>
        <taxon>Prevotellaceae</taxon>
        <taxon>Prevotella</taxon>
        <taxon>environmental samples</taxon>
    </lineage>
</organism>